<dbReference type="PANTHER" id="PTHR12039">
    <property type="entry name" value="NICOTINAMIDE MONONUCLEOTIDE ADENYLYLTRANSFERASE"/>
    <property type="match status" value="1"/>
</dbReference>
<comment type="pathway">
    <text evidence="4">Cofactor biosynthesis; NAD(+) biosynthesis; deamido-NAD(+) from nicotinate D-ribonucleotide: step 1/1.</text>
</comment>
<evidence type="ECO:0000256" key="18">
    <source>
        <dbReference type="SAM" id="MobiDB-lite"/>
    </source>
</evidence>
<evidence type="ECO:0000256" key="14">
    <source>
        <dbReference type="ARBA" id="ARBA00048721"/>
    </source>
</evidence>
<accession>A0A409X9S2</accession>
<keyword evidence="11 17" id="KW-0067">ATP-binding</keyword>
<feature type="compositionally biased region" description="Polar residues" evidence="18">
    <location>
        <begin position="262"/>
        <end position="271"/>
    </location>
</feature>
<dbReference type="EC" id="2.7.7.1" evidence="17"/>
<comment type="subunit">
    <text evidence="6">Homotetramer.</text>
</comment>
<comment type="cofactor">
    <cofactor evidence="1">
        <name>Mg(2+)</name>
        <dbReference type="ChEBI" id="CHEBI:18420"/>
    </cofactor>
</comment>
<comment type="catalytic activity">
    <reaction evidence="14 17">
        <text>nicotinate beta-D-ribonucleotide + ATP + H(+) = deamido-NAD(+) + diphosphate</text>
        <dbReference type="Rhea" id="RHEA:22860"/>
        <dbReference type="ChEBI" id="CHEBI:15378"/>
        <dbReference type="ChEBI" id="CHEBI:30616"/>
        <dbReference type="ChEBI" id="CHEBI:33019"/>
        <dbReference type="ChEBI" id="CHEBI:57502"/>
        <dbReference type="ChEBI" id="CHEBI:58437"/>
        <dbReference type="EC" id="2.7.7.18"/>
    </reaction>
</comment>
<organism evidence="20 21">
    <name type="scientific">Psilocybe cyanescens</name>
    <dbReference type="NCBI Taxonomy" id="93625"/>
    <lineage>
        <taxon>Eukaryota</taxon>
        <taxon>Fungi</taxon>
        <taxon>Dikarya</taxon>
        <taxon>Basidiomycota</taxon>
        <taxon>Agaricomycotina</taxon>
        <taxon>Agaricomycetes</taxon>
        <taxon>Agaricomycetidae</taxon>
        <taxon>Agaricales</taxon>
        <taxon>Agaricineae</taxon>
        <taxon>Strophariaceae</taxon>
        <taxon>Psilocybe</taxon>
    </lineage>
</organism>
<dbReference type="GO" id="GO:0009435">
    <property type="term" value="P:NAD+ biosynthetic process"/>
    <property type="evidence" value="ECO:0007669"/>
    <property type="project" value="UniProtKB-UniPathway"/>
</dbReference>
<evidence type="ECO:0000256" key="3">
    <source>
        <dbReference type="ARBA" id="ARBA00004658"/>
    </source>
</evidence>
<feature type="compositionally biased region" description="Basic and acidic residues" evidence="18">
    <location>
        <begin position="272"/>
        <end position="289"/>
    </location>
</feature>
<keyword evidence="8 17" id="KW-0808">Transferase</keyword>
<evidence type="ECO:0000256" key="15">
    <source>
        <dbReference type="ARBA" id="ARBA00049001"/>
    </source>
</evidence>
<comment type="caution">
    <text evidence="20">The sequence shown here is derived from an EMBL/GenBank/DDBJ whole genome shotgun (WGS) entry which is preliminary data.</text>
</comment>
<dbReference type="Proteomes" id="UP000283269">
    <property type="component" value="Unassembled WGS sequence"/>
</dbReference>
<dbReference type="AlphaFoldDB" id="A0A409X9S2"/>
<keyword evidence="7 17" id="KW-0662">Pyridine nucleotide biosynthesis</keyword>
<comment type="pathway">
    <text evidence="3 17">Cofactor biosynthesis; NAD(+) biosynthesis; NAD(+) from nicotinamide D-ribonucleotide: step 1/1.</text>
</comment>
<dbReference type="GO" id="GO:0000309">
    <property type="term" value="F:nicotinamide-nucleotide adenylyltransferase activity"/>
    <property type="evidence" value="ECO:0007669"/>
    <property type="project" value="UniProtKB-EC"/>
</dbReference>
<evidence type="ECO:0000256" key="17">
    <source>
        <dbReference type="RuleBase" id="RU362021"/>
    </source>
</evidence>
<comment type="similarity">
    <text evidence="5 17">Belongs to the eukaryotic NMN adenylyltransferase family.</text>
</comment>
<evidence type="ECO:0000256" key="5">
    <source>
        <dbReference type="ARBA" id="ARBA00007064"/>
    </source>
</evidence>
<sequence length="289" mass="32342">MSTSPHLTESFTNPENYTFPHNRLSTILHNPNKTPIVLVACGSFSPVTYLHLRMFEMAKDYVRQNTDFEIIGGYLSPVSDMYKKPGLLSARHRVNMCTLAAEDSDTWLMVDPWEAFQSYQRTAIVLDHFDHEINTVLGGVQTASGEKRKVRIMLLAGSDLIGTMSEPGVWTQPVNGIVQLEHILGRYGCLIVERAGTGMDQATDSLARWRSNIHLISQLIQNDVSSTKVRLFLRRGLSVRYLLPNSVVDYIEQNGLYQDETTSILSTNSNPDKGKEREAAAGASKKEAH</sequence>
<dbReference type="FunCoup" id="A0A409X9S2">
    <property type="interactions" value="155"/>
</dbReference>
<dbReference type="NCBIfam" id="TIGR00482">
    <property type="entry name" value="nicotinate (nicotinamide) nucleotide adenylyltransferase"/>
    <property type="match status" value="1"/>
</dbReference>
<dbReference type="EMBL" id="NHYD01002281">
    <property type="protein sequence ID" value="PPQ87470.1"/>
    <property type="molecule type" value="Genomic_DNA"/>
</dbReference>
<proteinExistence type="inferred from homology"/>
<dbReference type="GO" id="GO:0004515">
    <property type="term" value="F:nicotinate-nucleotide adenylyltransferase activity"/>
    <property type="evidence" value="ECO:0007669"/>
    <property type="project" value="UniProtKB-EC"/>
</dbReference>
<keyword evidence="12 17" id="KW-0520">NAD</keyword>
<evidence type="ECO:0000256" key="2">
    <source>
        <dbReference type="ARBA" id="ARBA00004173"/>
    </source>
</evidence>
<name>A0A409X9S2_PSICY</name>
<evidence type="ECO:0000256" key="9">
    <source>
        <dbReference type="ARBA" id="ARBA00022695"/>
    </source>
</evidence>
<dbReference type="Pfam" id="PF01467">
    <property type="entry name" value="CTP_transf_like"/>
    <property type="match status" value="1"/>
</dbReference>
<evidence type="ECO:0000256" key="1">
    <source>
        <dbReference type="ARBA" id="ARBA00001946"/>
    </source>
</evidence>
<dbReference type="InterPro" id="IPR014729">
    <property type="entry name" value="Rossmann-like_a/b/a_fold"/>
</dbReference>
<dbReference type="InterPro" id="IPR004821">
    <property type="entry name" value="Cyt_trans-like"/>
</dbReference>
<evidence type="ECO:0000256" key="12">
    <source>
        <dbReference type="ARBA" id="ARBA00023027"/>
    </source>
</evidence>
<dbReference type="FunFam" id="3.40.50.620:FF:000221">
    <property type="entry name" value="Nicotinamide/nicotinic acid mononucleotide adenylyltransferase 3"/>
    <property type="match status" value="1"/>
</dbReference>
<evidence type="ECO:0000313" key="20">
    <source>
        <dbReference type="EMBL" id="PPQ87470.1"/>
    </source>
</evidence>
<protein>
    <recommendedName>
        <fullName evidence="17">Nicotinamide-nucleotide adenylyltransferase</fullName>
        <ecNumber evidence="17">2.7.7.1</ecNumber>
        <ecNumber evidence="17">2.7.7.18</ecNumber>
    </recommendedName>
</protein>
<dbReference type="InterPro" id="IPR045094">
    <property type="entry name" value="NMNAT_euk"/>
</dbReference>
<evidence type="ECO:0000256" key="7">
    <source>
        <dbReference type="ARBA" id="ARBA00022642"/>
    </source>
</evidence>
<dbReference type="InterPro" id="IPR005248">
    <property type="entry name" value="NadD/NMNAT"/>
</dbReference>
<dbReference type="CDD" id="cd09286">
    <property type="entry name" value="NMNAT_Eukarya"/>
    <property type="match status" value="1"/>
</dbReference>
<evidence type="ECO:0000256" key="4">
    <source>
        <dbReference type="ARBA" id="ARBA00005019"/>
    </source>
</evidence>
<keyword evidence="21" id="KW-1185">Reference proteome</keyword>
<keyword evidence="9 17" id="KW-0548">Nucleotidyltransferase</keyword>
<keyword evidence="10 17" id="KW-0547">Nucleotide-binding</keyword>
<gene>
    <name evidence="20" type="ORF">CVT25_008206</name>
</gene>
<evidence type="ECO:0000256" key="13">
    <source>
        <dbReference type="ARBA" id="ARBA00023128"/>
    </source>
</evidence>
<comment type="subcellular location">
    <subcellularLocation>
        <location evidence="2">Mitochondrion</location>
    </subcellularLocation>
</comment>
<dbReference type="PANTHER" id="PTHR12039:SF0">
    <property type="entry name" value="NICOTINAMIDE-NUCLEOTIDE ADENYLYLTRANSFERASE"/>
    <property type="match status" value="1"/>
</dbReference>
<evidence type="ECO:0000256" key="6">
    <source>
        <dbReference type="ARBA" id="ARBA00011881"/>
    </source>
</evidence>
<comment type="function">
    <text evidence="16">Catalyzes the formation of NAD(+) from nicotinamide mononucleotide (NMN) and ATP. Can also use the deamidated form; nicotinic acid mononucleotide (NaMN) as substrate with the same efficiency. Can use triazofurin monophosphate (TrMP) as substrate. Can also use GTP and ITP as nucleotide donors. Also catalyzes the reverse reaction, i.e. the pyrophosphorolytic cleavage of NAD(+). For the pyrophosphorolytic activity, can use NAD(+), NADH, NaAD, nicotinic acid adenine dinucleotide phosphate (NHD), nicotinamide guanine dinucleotide (NGD) as substrates. Fails to cleave phosphorylated dinucleotides NADP(+), NADPH and NaADP(+). Protects against axonal degeneration following injury. May be involved in the maintenance of axonal integrity. Also functions as a stress-response chaperone protein that prevents toxic aggregation of proteins; this function may be independent of its NAD(+) synthesis activity.</text>
</comment>
<evidence type="ECO:0000259" key="19">
    <source>
        <dbReference type="Pfam" id="PF01467"/>
    </source>
</evidence>
<comment type="catalytic activity">
    <reaction evidence="15 17">
        <text>beta-nicotinamide D-ribonucleotide + ATP + H(+) = diphosphate + NAD(+)</text>
        <dbReference type="Rhea" id="RHEA:21360"/>
        <dbReference type="ChEBI" id="CHEBI:14649"/>
        <dbReference type="ChEBI" id="CHEBI:15378"/>
        <dbReference type="ChEBI" id="CHEBI:30616"/>
        <dbReference type="ChEBI" id="CHEBI:33019"/>
        <dbReference type="ChEBI" id="CHEBI:57540"/>
        <dbReference type="EC" id="2.7.7.1"/>
    </reaction>
</comment>
<dbReference type="STRING" id="93625.A0A409X9S2"/>
<evidence type="ECO:0000256" key="8">
    <source>
        <dbReference type="ARBA" id="ARBA00022679"/>
    </source>
</evidence>
<evidence type="ECO:0000256" key="11">
    <source>
        <dbReference type="ARBA" id="ARBA00022840"/>
    </source>
</evidence>
<dbReference type="SUPFAM" id="SSF52374">
    <property type="entry name" value="Nucleotidylyl transferase"/>
    <property type="match status" value="1"/>
</dbReference>
<dbReference type="InParanoid" id="A0A409X9S2"/>
<keyword evidence="13" id="KW-0496">Mitochondrion</keyword>
<dbReference type="GO" id="GO:0005759">
    <property type="term" value="C:mitochondrial matrix"/>
    <property type="evidence" value="ECO:0007669"/>
    <property type="project" value="UniProtKB-ARBA"/>
</dbReference>
<evidence type="ECO:0000256" key="10">
    <source>
        <dbReference type="ARBA" id="ARBA00022741"/>
    </source>
</evidence>
<feature type="region of interest" description="Disordered" evidence="18">
    <location>
        <begin position="262"/>
        <end position="289"/>
    </location>
</feature>
<dbReference type="OrthoDB" id="422187at2759"/>
<dbReference type="GO" id="GO:0005524">
    <property type="term" value="F:ATP binding"/>
    <property type="evidence" value="ECO:0007669"/>
    <property type="project" value="UniProtKB-KW"/>
</dbReference>
<dbReference type="UniPathway" id="UPA00253">
    <property type="reaction ID" value="UER00332"/>
</dbReference>
<feature type="domain" description="Cytidyltransferase-like" evidence="19">
    <location>
        <begin position="39"/>
        <end position="230"/>
    </location>
</feature>
<dbReference type="EC" id="2.7.7.18" evidence="17"/>
<dbReference type="InterPro" id="IPR051182">
    <property type="entry name" value="Euk_NMN_adenylyltrnsfrase"/>
</dbReference>
<evidence type="ECO:0000256" key="16">
    <source>
        <dbReference type="ARBA" id="ARBA00093425"/>
    </source>
</evidence>
<reference evidence="20 21" key="1">
    <citation type="journal article" date="2018" name="Evol. Lett.">
        <title>Horizontal gene cluster transfer increased hallucinogenic mushroom diversity.</title>
        <authorList>
            <person name="Reynolds H.T."/>
            <person name="Vijayakumar V."/>
            <person name="Gluck-Thaler E."/>
            <person name="Korotkin H.B."/>
            <person name="Matheny P.B."/>
            <person name="Slot J.C."/>
        </authorList>
    </citation>
    <scope>NUCLEOTIDE SEQUENCE [LARGE SCALE GENOMIC DNA]</scope>
    <source>
        <strain evidence="20 21">2631</strain>
    </source>
</reference>
<evidence type="ECO:0000313" key="21">
    <source>
        <dbReference type="Proteomes" id="UP000283269"/>
    </source>
</evidence>
<dbReference type="Gene3D" id="3.40.50.620">
    <property type="entry name" value="HUPs"/>
    <property type="match status" value="1"/>
</dbReference>